<evidence type="ECO:0000313" key="1">
    <source>
        <dbReference type="EMBL" id="SIT95445.1"/>
    </source>
</evidence>
<organism evidence="1 2">
    <name type="scientific">Epilithonimonas bovis DSM 19482</name>
    <dbReference type="NCBI Taxonomy" id="1121284"/>
    <lineage>
        <taxon>Bacteria</taxon>
        <taxon>Pseudomonadati</taxon>
        <taxon>Bacteroidota</taxon>
        <taxon>Flavobacteriia</taxon>
        <taxon>Flavobacteriales</taxon>
        <taxon>Weeksellaceae</taxon>
        <taxon>Chryseobacterium group</taxon>
        <taxon>Epilithonimonas</taxon>
    </lineage>
</organism>
<protein>
    <recommendedName>
        <fullName evidence="3">DUF4835 domain-containing protein</fullName>
    </recommendedName>
</protein>
<dbReference type="Proteomes" id="UP000187261">
    <property type="component" value="Unassembled WGS sequence"/>
</dbReference>
<sequence length="318" mass="36768">MVSIDKVLLKFTDIFIRMKKLLYIICTLLFAQTAFSQELLANVQINSQQIAGSNTQVFRTLEKSLRDFINNTSWTGKKLQNFEKIKSNFAIVISERNGNNSFKGTLVVQATRPVFNSQYESPLMNINDTNFSFEYNENENLVFNERQFSGKNLIDVISFYIYVILGYDGDSFQLKGGQPWFDKALKIAQNAQNQNYSGWNQIESQRNRGALINGLQNENASTLRTVYYSYHRSGLDNLSKQDQNPAKKIIAESLLQLKFYENNFQMNYPFNVFIETKSNEIFNIFNTGNNASVNISELKTMMSTFSPKDIDTKWDKWK</sequence>
<reference evidence="2" key="1">
    <citation type="submission" date="2016-10" db="EMBL/GenBank/DDBJ databases">
        <authorList>
            <person name="Varghese N."/>
            <person name="Submissions S."/>
        </authorList>
    </citation>
    <scope>NUCLEOTIDE SEQUENCE [LARGE SCALE GENOMIC DNA]</scope>
    <source>
        <strain evidence="2">DSM 19482</strain>
    </source>
</reference>
<proteinExistence type="predicted"/>
<name>A0A1U7PPA5_9FLAO</name>
<dbReference type="EMBL" id="FTPU01000001">
    <property type="protein sequence ID" value="SIT95445.1"/>
    <property type="molecule type" value="Genomic_DNA"/>
</dbReference>
<accession>A0A1U7PPA5</accession>
<evidence type="ECO:0000313" key="2">
    <source>
        <dbReference type="Proteomes" id="UP000187261"/>
    </source>
</evidence>
<evidence type="ECO:0008006" key="3">
    <source>
        <dbReference type="Google" id="ProtNLM"/>
    </source>
</evidence>
<dbReference type="AlphaFoldDB" id="A0A1U7PPA5"/>
<dbReference type="InterPro" id="IPR032274">
    <property type="entry name" value="DUF4835"/>
</dbReference>
<dbReference type="STRING" id="1121284.SAMN05660493_00092"/>
<gene>
    <name evidence="1" type="ORF">SAMN05660493_00092</name>
</gene>
<dbReference type="Pfam" id="PF16119">
    <property type="entry name" value="DUF4835"/>
    <property type="match status" value="1"/>
</dbReference>
<keyword evidence="2" id="KW-1185">Reference proteome</keyword>